<sequence length="410" mass="43271">MAGITGQGTTFNLPNYVGELFAASPTDTPFLSSIGGLTGGEQAESTLFQWQGYDLRDADEGRQRLEGGNAPTAEARVRFNVNNVVEIHQESLEVTYTKLAATGQFNSTGSSHPGSVGISGTNPVTGELDWQTQRHLEQIARDIERSFIVGAFNNPSTNATARRTRGILEATATNVTAGGGAAVGTAVIEADDETFTIAAHGMANGQAVSLSTLTGGAVGVVKENQTYYVRDQATNTFKLAIKPGGTVIAFAADGGAVVTKNVALTEAAVLDLLQTVWENGGIQMSDTATVMVNGSLKRALTKIFITDKGFQESSRDVGGVHVMTIETDFGRLNIMLNRWMPSSVLSVVSLEECAPVFLPIPGKGFLFTEPLGKAGAAEKFQIYGEVGLKYGNEKAHGKLTGVTFDDNPLV</sequence>
<proteinExistence type="predicted"/>
<evidence type="ECO:0000313" key="2">
    <source>
        <dbReference type="Proteomes" id="UP000294513"/>
    </source>
</evidence>
<name>A0A4R5BQV9_9ACTN</name>
<reference evidence="1 2" key="1">
    <citation type="submission" date="2019-03" db="EMBL/GenBank/DDBJ databases">
        <title>Draft genome sequences of novel Actinobacteria.</title>
        <authorList>
            <person name="Sahin N."/>
            <person name="Ay H."/>
            <person name="Saygin H."/>
        </authorList>
    </citation>
    <scope>NUCLEOTIDE SEQUENCE [LARGE SCALE GENOMIC DNA]</scope>
    <source>
        <strain evidence="1 2">H3C3</strain>
    </source>
</reference>
<dbReference type="RefSeq" id="WP_131893609.1">
    <property type="nucleotide sequence ID" value="NZ_SMKU01000065.1"/>
</dbReference>
<dbReference type="InterPro" id="IPR035198">
    <property type="entry name" value="SU10_MCP"/>
</dbReference>
<keyword evidence="2" id="KW-1185">Reference proteome</keyword>
<gene>
    <name evidence="1" type="ORF">E1298_15225</name>
</gene>
<dbReference type="OrthoDB" id="4578721at2"/>
<evidence type="ECO:0000313" key="1">
    <source>
        <dbReference type="EMBL" id="TDD88359.1"/>
    </source>
</evidence>
<accession>A0A4R5BQV9</accession>
<organism evidence="1 2">
    <name type="scientific">Actinomadura rubrisoli</name>
    <dbReference type="NCBI Taxonomy" id="2530368"/>
    <lineage>
        <taxon>Bacteria</taxon>
        <taxon>Bacillati</taxon>
        <taxon>Actinomycetota</taxon>
        <taxon>Actinomycetes</taxon>
        <taxon>Streptosporangiales</taxon>
        <taxon>Thermomonosporaceae</taxon>
        <taxon>Actinomadura</taxon>
    </lineage>
</organism>
<dbReference type="EMBL" id="SMKU01000065">
    <property type="protein sequence ID" value="TDD88359.1"/>
    <property type="molecule type" value="Genomic_DNA"/>
</dbReference>
<comment type="caution">
    <text evidence="1">The sequence shown here is derived from an EMBL/GenBank/DDBJ whole genome shotgun (WGS) entry which is preliminary data.</text>
</comment>
<dbReference type="Proteomes" id="UP000294513">
    <property type="component" value="Unassembled WGS sequence"/>
</dbReference>
<dbReference type="AlphaFoldDB" id="A0A4R5BQV9"/>
<protein>
    <recommendedName>
        <fullName evidence="3">Major capsid protein</fullName>
    </recommendedName>
</protein>
<evidence type="ECO:0008006" key="3">
    <source>
        <dbReference type="Google" id="ProtNLM"/>
    </source>
</evidence>
<dbReference type="Pfam" id="PF17236">
    <property type="entry name" value="SU10_MCP"/>
    <property type="match status" value="1"/>
</dbReference>